<evidence type="ECO:0000256" key="5">
    <source>
        <dbReference type="ARBA" id="ARBA00034489"/>
    </source>
</evidence>
<reference evidence="7" key="2">
    <citation type="journal article" date="2021" name="Microbiol. Resour. Announc.">
        <title>Complete Genome Sequences of Three Human Oral Treponema parvum Isolates.</title>
        <authorList>
            <person name="Zeng H."/>
            <person name="Watt R.M."/>
        </authorList>
    </citation>
    <scope>NUCLEOTIDE SEQUENCE</scope>
    <source>
        <strain evidence="7">ATCC 700773</strain>
    </source>
</reference>
<reference evidence="7" key="1">
    <citation type="submission" date="2020-05" db="EMBL/GenBank/DDBJ databases">
        <authorList>
            <person name="Zeng H."/>
            <person name="Chan Y.K."/>
            <person name="Watt R.M."/>
        </authorList>
    </citation>
    <scope>NUCLEOTIDE SEQUENCE</scope>
    <source>
        <strain evidence="7">ATCC 700773</strain>
    </source>
</reference>
<protein>
    <recommendedName>
        <fullName evidence="1">tRNA-uridine aminocarboxypropyltransferase</fullName>
        <ecNumber evidence="1">2.5.1.25</ecNumber>
    </recommendedName>
</protein>
<dbReference type="PANTHER" id="PTHR21392:SF0">
    <property type="entry name" value="TRNA-URIDINE AMINOCARBOXYPROPYLTRANSFERASE 2"/>
    <property type="match status" value="1"/>
</dbReference>
<dbReference type="GO" id="GO:0008033">
    <property type="term" value="P:tRNA processing"/>
    <property type="evidence" value="ECO:0007669"/>
    <property type="project" value="UniProtKB-KW"/>
</dbReference>
<organism evidence="7 8">
    <name type="scientific">Treponema parvum</name>
    <dbReference type="NCBI Taxonomy" id="138851"/>
    <lineage>
        <taxon>Bacteria</taxon>
        <taxon>Pseudomonadati</taxon>
        <taxon>Spirochaetota</taxon>
        <taxon>Spirochaetia</taxon>
        <taxon>Spirochaetales</taxon>
        <taxon>Treponemataceae</taxon>
        <taxon>Treponema</taxon>
    </lineage>
</organism>
<dbReference type="Proteomes" id="UP000671995">
    <property type="component" value="Chromosome"/>
</dbReference>
<proteinExistence type="inferred from homology"/>
<name>A0A975F176_9SPIR</name>
<dbReference type="EMBL" id="CP054257">
    <property type="protein sequence ID" value="QTQ12716.1"/>
    <property type="molecule type" value="Genomic_DNA"/>
</dbReference>
<gene>
    <name evidence="7" type="ORF">HRI96_11220</name>
</gene>
<dbReference type="GO" id="GO:0016432">
    <property type="term" value="F:tRNA-uridine aminocarboxypropyltransferase activity"/>
    <property type="evidence" value="ECO:0007669"/>
    <property type="project" value="UniProtKB-EC"/>
</dbReference>
<keyword evidence="2" id="KW-0808">Transferase</keyword>
<dbReference type="AlphaFoldDB" id="A0A975F176"/>
<dbReference type="InterPro" id="IPR039262">
    <property type="entry name" value="DTWD2/TAPT"/>
</dbReference>
<dbReference type="SMART" id="SM01144">
    <property type="entry name" value="DTW"/>
    <property type="match status" value="1"/>
</dbReference>
<evidence type="ECO:0000256" key="1">
    <source>
        <dbReference type="ARBA" id="ARBA00012386"/>
    </source>
</evidence>
<evidence type="ECO:0000256" key="3">
    <source>
        <dbReference type="ARBA" id="ARBA00022691"/>
    </source>
</evidence>
<dbReference type="EC" id="2.5.1.25" evidence="1"/>
<dbReference type="Pfam" id="PF03942">
    <property type="entry name" value="DTW"/>
    <property type="match status" value="1"/>
</dbReference>
<comment type="similarity">
    <text evidence="5">Belongs to the TDD superfamily. DTWD2 family.</text>
</comment>
<keyword evidence="4" id="KW-0819">tRNA processing</keyword>
<keyword evidence="3" id="KW-0949">S-adenosyl-L-methionine</keyword>
<evidence type="ECO:0000313" key="8">
    <source>
        <dbReference type="Proteomes" id="UP000671995"/>
    </source>
</evidence>
<evidence type="ECO:0000313" key="7">
    <source>
        <dbReference type="EMBL" id="QTQ12716.1"/>
    </source>
</evidence>
<evidence type="ECO:0000259" key="6">
    <source>
        <dbReference type="SMART" id="SM01144"/>
    </source>
</evidence>
<evidence type="ECO:0000256" key="2">
    <source>
        <dbReference type="ARBA" id="ARBA00022679"/>
    </source>
</evidence>
<feature type="domain" description="DTW" evidence="6">
    <location>
        <begin position="1"/>
        <end position="200"/>
    </location>
</feature>
<dbReference type="RefSeq" id="WP_210117428.1">
    <property type="nucleotide sequence ID" value="NZ_CP054257.1"/>
</dbReference>
<sequence length="225" mass="26313">MSERCVKCFRPLGNCFCKYIFPFDPGIKFVFLMHPKEAKHQRTGTGRLSHLTLINSEILVGLDFTKNERLAELLCDEDYFPLLLYPGKDAWTSQNEGFAKTVGKKKLLVLIIDATWFCSRKIIEHSPNLMTIPRVSFSGCYRSIFTFKREPRPEYISTIESCYYLIKELQPLGLAARRAEPEPLMEVFKRMIKFQIESENARIEGKLPSTHAYDWKYKRKRDILL</sequence>
<dbReference type="InterPro" id="IPR005636">
    <property type="entry name" value="DTW"/>
</dbReference>
<accession>A0A975F176</accession>
<dbReference type="PANTHER" id="PTHR21392">
    <property type="entry name" value="TRNA-URIDINE AMINOCARBOXYPROPYLTRANSFERASE 2"/>
    <property type="match status" value="1"/>
</dbReference>
<evidence type="ECO:0000256" key="4">
    <source>
        <dbReference type="ARBA" id="ARBA00022694"/>
    </source>
</evidence>